<keyword evidence="2" id="KW-1185">Reference proteome</keyword>
<gene>
    <name evidence="1" type="ORF">AVEN_72254_1</name>
</gene>
<accession>A0A4Y2GU27</accession>
<dbReference type="EMBL" id="BGPR01001541">
    <property type="protein sequence ID" value="GBM56359.1"/>
    <property type="molecule type" value="Genomic_DNA"/>
</dbReference>
<protein>
    <submittedName>
        <fullName evidence="1">Uncharacterized protein</fullName>
    </submittedName>
</protein>
<proteinExistence type="predicted"/>
<dbReference type="Proteomes" id="UP000499080">
    <property type="component" value="Unassembled WGS sequence"/>
</dbReference>
<organism evidence="1 2">
    <name type="scientific">Araneus ventricosus</name>
    <name type="common">Orbweaver spider</name>
    <name type="synonym">Epeira ventricosa</name>
    <dbReference type="NCBI Taxonomy" id="182803"/>
    <lineage>
        <taxon>Eukaryota</taxon>
        <taxon>Metazoa</taxon>
        <taxon>Ecdysozoa</taxon>
        <taxon>Arthropoda</taxon>
        <taxon>Chelicerata</taxon>
        <taxon>Arachnida</taxon>
        <taxon>Araneae</taxon>
        <taxon>Araneomorphae</taxon>
        <taxon>Entelegynae</taxon>
        <taxon>Araneoidea</taxon>
        <taxon>Araneidae</taxon>
        <taxon>Araneus</taxon>
    </lineage>
</organism>
<comment type="caution">
    <text evidence="1">The sequence shown here is derived from an EMBL/GenBank/DDBJ whole genome shotgun (WGS) entry which is preliminary data.</text>
</comment>
<evidence type="ECO:0000313" key="1">
    <source>
        <dbReference type="EMBL" id="GBM56359.1"/>
    </source>
</evidence>
<dbReference type="AlphaFoldDB" id="A0A4Y2GU27"/>
<name>A0A4Y2GU27_ARAVE</name>
<reference evidence="1 2" key="1">
    <citation type="journal article" date="2019" name="Sci. Rep.">
        <title>Orb-weaving spider Araneus ventricosus genome elucidates the spidroin gene catalogue.</title>
        <authorList>
            <person name="Kono N."/>
            <person name="Nakamura H."/>
            <person name="Ohtoshi R."/>
            <person name="Moran D.A.P."/>
            <person name="Shinohara A."/>
            <person name="Yoshida Y."/>
            <person name="Fujiwara M."/>
            <person name="Mori M."/>
            <person name="Tomita M."/>
            <person name="Arakawa K."/>
        </authorList>
    </citation>
    <scope>NUCLEOTIDE SEQUENCE [LARGE SCALE GENOMIC DNA]</scope>
</reference>
<sequence length="117" mass="13524">MNSNTGRKGFFSGEEVTVKLVMILGRHVLRDDLNAKSMPKWGRGACNFRKLFEKAPNDTRVEICIIQRNLFEKAPNDMRFENFIITEETCAVKFLYKGHLVNHIKRPLRPDGIMSIL</sequence>
<evidence type="ECO:0000313" key="2">
    <source>
        <dbReference type="Proteomes" id="UP000499080"/>
    </source>
</evidence>